<feature type="transmembrane region" description="Helical" evidence="1">
    <location>
        <begin position="35"/>
        <end position="52"/>
    </location>
</feature>
<name>A0A4Z1RK64_9GAMM</name>
<keyword evidence="1" id="KW-0472">Membrane</keyword>
<feature type="transmembrane region" description="Helical" evidence="1">
    <location>
        <begin position="6"/>
        <end position="23"/>
    </location>
</feature>
<reference evidence="2 3" key="1">
    <citation type="submission" date="2019-01" db="EMBL/GenBank/DDBJ databases">
        <authorList>
            <person name="Zhang S."/>
        </authorList>
    </citation>
    <scope>NUCLEOTIDE SEQUENCE [LARGE SCALE GENOMIC DNA]</scope>
    <source>
        <strain evidence="2 3">1626</strain>
    </source>
</reference>
<dbReference type="AlphaFoldDB" id="A0A4Z1RK64"/>
<dbReference type="Proteomes" id="UP000298681">
    <property type="component" value="Unassembled WGS sequence"/>
</dbReference>
<protein>
    <submittedName>
        <fullName evidence="2">Uncharacterized protein</fullName>
    </submittedName>
</protein>
<comment type="caution">
    <text evidence="2">The sequence shown here is derived from an EMBL/GenBank/DDBJ whole genome shotgun (WGS) entry which is preliminary data.</text>
</comment>
<organism evidence="2 3">
    <name type="scientific">Luteimonas yindakuii</name>
    <dbReference type="NCBI Taxonomy" id="2565782"/>
    <lineage>
        <taxon>Bacteria</taxon>
        <taxon>Pseudomonadati</taxon>
        <taxon>Pseudomonadota</taxon>
        <taxon>Gammaproteobacteria</taxon>
        <taxon>Lysobacterales</taxon>
        <taxon>Lysobacteraceae</taxon>
        <taxon>Luteimonas</taxon>
    </lineage>
</organism>
<evidence type="ECO:0000313" key="2">
    <source>
        <dbReference type="EMBL" id="TKS55127.1"/>
    </source>
</evidence>
<evidence type="ECO:0000313" key="3">
    <source>
        <dbReference type="Proteomes" id="UP000298681"/>
    </source>
</evidence>
<evidence type="ECO:0000256" key="1">
    <source>
        <dbReference type="SAM" id="Phobius"/>
    </source>
</evidence>
<accession>A0A4Z1RK64</accession>
<keyword evidence="1" id="KW-1133">Transmembrane helix</keyword>
<dbReference type="EMBL" id="SPUH01000001">
    <property type="protein sequence ID" value="TKS55127.1"/>
    <property type="molecule type" value="Genomic_DNA"/>
</dbReference>
<keyword evidence="1" id="KW-0812">Transmembrane</keyword>
<sequence>MMPWGAWLYLLLLVAVGVLHLVIELHARADVVRALLRFAAVGVIGAGVVLFYRGGAGVLYMLLLFVAALLISRKSVEDAQAARAATADGAIAPPPWLGLTRLVVLPGIAWGALAVWVQQHA</sequence>
<keyword evidence="3" id="KW-1185">Reference proteome</keyword>
<gene>
    <name evidence="2" type="ORF">E4582_10385</name>
</gene>
<feature type="transmembrane region" description="Helical" evidence="1">
    <location>
        <begin position="96"/>
        <end position="117"/>
    </location>
</feature>
<dbReference type="RefSeq" id="WP_137311797.1">
    <property type="nucleotide sequence ID" value="NZ_SPUH01000001.1"/>
</dbReference>
<proteinExistence type="predicted"/>